<comment type="caution">
    <text evidence="2">The sequence shown here is derived from an EMBL/GenBank/DDBJ whole genome shotgun (WGS) entry which is preliminary data.</text>
</comment>
<feature type="transmembrane region" description="Helical" evidence="1">
    <location>
        <begin position="30"/>
        <end position="49"/>
    </location>
</feature>
<keyword evidence="3" id="KW-1185">Reference proteome</keyword>
<evidence type="ECO:0000256" key="1">
    <source>
        <dbReference type="SAM" id="Phobius"/>
    </source>
</evidence>
<organism evidence="2 3">
    <name type="scientific">Ktedonospora formicarum</name>
    <dbReference type="NCBI Taxonomy" id="2778364"/>
    <lineage>
        <taxon>Bacteria</taxon>
        <taxon>Bacillati</taxon>
        <taxon>Chloroflexota</taxon>
        <taxon>Ktedonobacteria</taxon>
        <taxon>Ktedonobacterales</taxon>
        <taxon>Ktedonobacteraceae</taxon>
        <taxon>Ktedonospora</taxon>
    </lineage>
</organism>
<name>A0A8J3HTP4_9CHLR</name>
<evidence type="ECO:0000313" key="3">
    <source>
        <dbReference type="Proteomes" id="UP000612362"/>
    </source>
</evidence>
<dbReference type="AlphaFoldDB" id="A0A8J3HTP4"/>
<dbReference type="Proteomes" id="UP000612362">
    <property type="component" value="Unassembled WGS sequence"/>
</dbReference>
<sequence length="92" mass="9917">MKYIGVAILGLGFLIGIIGGSMISFGNGNAALIGALLVPTVGYLVWYFVKRKRGSLPIEERNQQNILTHGHRTGAGNDASGIHLFFVEKFGR</sequence>
<gene>
    <name evidence="2" type="ORF">KSX_12490</name>
</gene>
<keyword evidence="1" id="KW-1133">Transmembrane helix</keyword>
<protein>
    <submittedName>
        <fullName evidence="2">Uncharacterized protein</fullName>
    </submittedName>
</protein>
<dbReference type="EMBL" id="BNJF01000001">
    <property type="protein sequence ID" value="GHO43086.1"/>
    <property type="molecule type" value="Genomic_DNA"/>
</dbReference>
<keyword evidence="1" id="KW-0472">Membrane</keyword>
<dbReference type="RefSeq" id="WP_220192574.1">
    <property type="nucleotide sequence ID" value="NZ_BNJF01000001.1"/>
</dbReference>
<reference evidence="2" key="1">
    <citation type="submission" date="2020-10" db="EMBL/GenBank/DDBJ databases">
        <title>Taxonomic study of unclassified bacteria belonging to the class Ktedonobacteria.</title>
        <authorList>
            <person name="Yabe S."/>
            <person name="Wang C.M."/>
            <person name="Zheng Y."/>
            <person name="Sakai Y."/>
            <person name="Cavaletti L."/>
            <person name="Monciardini P."/>
            <person name="Donadio S."/>
        </authorList>
    </citation>
    <scope>NUCLEOTIDE SEQUENCE</scope>
    <source>
        <strain evidence="2">SOSP1-1</strain>
    </source>
</reference>
<keyword evidence="1" id="KW-0812">Transmembrane</keyword>
<evidence type="ECO:0000313" key="2">
    <source>
        <dbReference type="EMBL" id="GHO43086.1"/>
    </source>
</evidence>
<proteinExistence type="predicted"/>
<accession>A0A8J3HTP4</accession>